<evidence type="ECO:0000313" key="2">
    <source>
        <dbReference type="Proteomes" id="UP000276133"/>
    </source>
</evidence>
<proteinExistence type="predicted"/>
<name>A0A3M7T7Z3_BRAPC</name>
<gene>
    <name evidence="1" type="ORF">BpHYR1_007259</name>
</gene>
<protein>
    <submittedName>
        <fullName evidence="1">Uncharacterized protein</fullName>
    </submittedName>
</protein>
<accession>A0A3M7T7Z3</accession>
<comment type="caution">
    <text evidence="1">The sequence shown here is derived from an EMBL/GenBank/DDBJ whole genome shotgun (WGS) entry which is preliminary data.</text>
</comment>
<sequence length="71" mass="8486">MQKDSFKKIFNTRTLRFFCKDCNQAFRFLKIISHTKYCDTHFHLNTKFGAQNKFLNSDQHKASSNLESKHI</sequence>
<dbReference type="Proteomes" id="UP000276133">
    <property type="component" value="Unassembled WGS sequence"/>
</dbReference>
<dbReference type="EMBL" id="REGN01000147">
    <property type="protein sequence ID" value="RNA44142.1"/>
    <property type="molecule type" value="Genomic_DNA"/>
</dbReference>
<reference evidence="1 2" key="1">
    <citation type="journal article" date="2018" name="Sci. Rep.">
        <title>Genomic signatures of local adaptation to the degree of environmental predictability in rotifers.</title>
        <authorList>
            <person name="Franch-Gras L."/>
            <person name="Hahn C."/>
            <person name="Garcia-Roger E.M."/>
            <person name="Carmona M.J."/>
            <person name="Serra M."/>
            <person name="Gomez A."/>
        </authorList>
    </citation>
    <scope>NUCLEOTIDE SEQUENCE [LARGE SCALE GENOMIC DNA]</scope>
    <source>
        <strain evidence="1">HYR1</strain>
    </source>
</reference>
<evidence type="ECO:0000313" key="1">
    <source>
        <dbReference type="EMBL" id="RNA44142.1"/>
    </source>
</evidence>
<dbReference type="AlphaFoldDB" id="A0A3M7T7Z3"/>
<keyword evidence="2" id="KW-1185">Reference proteome</keyword>
<organism evidence="1 2">
    <name type="scientific">Brachionus plicatilis</name>
    <name type="common">Marine rotifer</name>
    <name type="synonym">Brachionus muelleri</name>
    <dbReference type="NCBI Taxonomy" id="10195"/>
    <lineage>
        <taxon>Eukaryota</taxon>
        <taxon>Metazoa</taxon>
        <taxon>Spiralia</taxon>
        <taxon>Gnathifera</taxon>
        <taxon>Rotifera</taxon>
        <taxon>Eurotatoria</taxon>
        <taxon>Monogononta</taxon>
        <taxon>Pseudotrocha</taxon>
        <taxon>Ploima</taxon>
        <taxon>Brachionidae</taxon>
        <taxon>Brachionus</taxon>
    </lineage>
</organism>